<evidence type="ECO:0000256" key="4">
    <source>
        <dbReference type="ARBA" id="ARBA00012621"/>
    </source>
</evidence>
<dbReference type="SUPFAM" id="SSF53756">
    <property type="entry name" value="UDP-Glycosyltransferase/glycogen phosphorylase"/>
    <property type="match status" value="1"/>
</dbReference>
<comment type="function">
    <text evidence="12">Involved in lipopolysaccharide (LPS) biosynthesis. Catalyzes the transfer of 3-deoxy-D-manno-octulosonate (Kdo) residue(s) from CMP-Kdo to lipid IV(A), the tetraacyldisaccharide-1,4'-bisphosphate precursor of lipid A.</text>
</comment>
<name>C0N3K6_9GAMM</name>
<evidence type="ECO:0000256" key="3">
    <source>
        <dbReference type="ARBA" id="ARBA00006380"/>
    </source>
</evidence>
<sequence length="421" mass="46989">MRVFYSIVFTLLIPLILLRLIWRGSRASVYFKRWDERFAIKTAPSSDKPLIWLHAVSVGEVEAARPLVASLQETYPHHRILITTMTPTGSARVIKLYGETVLHCYLPYDLPFAVKRFLKTVQPTLGIIMETELWPNLIHYSAEFKIPVVLANARLSARSAKGYQRVAKLARNMLKSFSLIAAQSHDDRQRLIELGADKNSVHAVGNLKFEISMPASVNEQAEAMRSAWGDRPVFIAASTHEGEDEIILNASRQIRAKFPDLLLVIVPRHPERFDRVAALSQRAGFKILRRSENGMCSKAIQVFIVDTMGELPLFYGASDIAFVGGSLVPRGGHNLLEPAALGRAVLIGPHYFNFNEISNQFLQANAAIEITSSETLAECVIDLFSHPQTRAAMGEAGQMLIEQSKGASNRLLNLIKRHINV</sequence>
<dbReference type="EC" id="2.4.99.12" evidence="4 12"/>
<keyword evidence="12" id="KW-1003">Cell membrane</keyword>
<dbReference type="Gene3D" id="3.40.50.11720">
    <property type="entry name" value="3-Deoxy-D-manno-octulosonic-acid transferase, N-terminal domain"/>
    <property type="match status" value="1"/>
</dbReference>
<dbReference type="FunFam" id="3.40.50.11720:FF:000001">
    <property type="entry name" value="3-deoxy-D-manno-octulosonic acid transferase"/>
    <property type="match status" value="1"/>
</dbReference>
<dbReference type="EMBL" id="GG657891">
    <property type="protein sequence ID" value="EEF80641.1"/>
    <property type="molecule type" value="Genomic_DNA"/>
</dbReference>
<feature type="site" description="Transition state stabilizer" evidence="11">
    <location>
        <position position="130"/>
    </location>
</feature>
<dbReference type="NCBIfam" id="NF004388">
    <property type="entry name" value="PRK05749.1-4"/>
    <property type="match status" value="1"/>
</dbReference>
<evidence type="ECO:0000313" key="15">
    <source>
        <dbReference type="Proteomes" id="UP000004679"/>
    </source>
</evidence>
<dbReference type="RefSeq" id="WP_008290514.1">
    <property type="nucleotide sequence ID" value="NZ_GG657891.1"/>
</dbReference>
<dbReference type="InterPro" id="IPR038107">
    <property type="entry name" value="Glycos_transf_N_sf"/>
</dbReference>
<dbReference type="GO" id="GO:0043842">
    <property type="term" value="F:Kdo transferase activity"/>
    <property type="evidence" value="ECO:0007669"/>
    <property type="project" value="UniProtKB-EC"/>
</dbReference>
<organism evidence="14 15">
    <name type="scientific">Methylophaga thiooxydans DMS010</name>
    <dbReference type="NCBI Taxonomy" id="637616"/>
    <lineage>
        <taxon>Bacteria</taxon>
        <taxon>Pseudomonadati</taxon>
        <taxon>Pseudomonadota</taxon>
        <taxon>Gammaproteobacteria</taxon>
        <taxon>Thiotrichales</taxon>
        <taxon>Piscirickettsiaceae</taxon>
        <taxon>Methylophaga</taxon>
    </lineage>
</organism>
<dbReference type="FunFam" id="3.40.50.2000:FF:000032">
    <property type="entry name" value="3-deoxy-D-manno-octulosonic acid transferase"/>
    <property type="match status" value="1"/>
</dbReference>
<comment type="pathway">
    <text evidence="2 12">Bacterial outer membrane biogenesis; LPS core biosynthesis.</text>
</comment>
<dbReference type="InterPro" id="IPR039901">
    <property type="entry name" value="Kdotransferase"/>
</dbReference>
<comment type="similarity">
    <text evidence="3">Belongs to the glycosyltransferase group 1 family. Glycosyltransferase 30 subfamily.</text>
</comment>
<gene>
    <name evidence="14" type="ORF">MDMS009_745</name>
</gene>
<reference evidence="14 15" key="1">
    <citation type="journal article" date="2011" name="J. Bacteriol.">
        <title>Draft genome sequence of the chemolithoheterotrophic, halophilic methylotroph Methylophaga thiooxydans DMS010.</title>
        <authorList>
            <person name="Boden R."/>
            <person name="Ferriera S."/>
            <person name="Johnson J."/>
            <person name="Kelly D.P."/>
            <person name="Murrell J.C."/>
            <person name="Schafer H."/>
        </authorList>
    </citation>
    <scope>NUCLEOTIDE SEQUENCE [LARGE SCALE GENOMIC DNA]</scope>
    <source>
        <strain evidence="14 15">DMS010</strain>
    </source>
</reference>
<comment type="subcellular location">
    <subcellularLocation>
        <location evidence="1">Cell inner membrane</location>
        <topology evidence="1">Single-pass membrane protein</topology>
        <orientation evidence="1">Cytoplasmic side</orientation>
    </subcellularLocation>
    <subcellularLocation>
        <location evidence="12">Cell membrane</location>
    </subcellularLocation>
</comment>
<evidence type="ECO:0000256" key="10">
    <source>
        <dbReference type="PIRSR" id="PIRSR639901-1"/>
    </source>
</evidence>
<comment type="catalytic activity">
    <reaction evidence="9 12">
        <text>lipid IVA (E. coli) + CMP-3-deoxy-beta-D-manno-octulosonate = alpha-Kdo-(2-&gt;6)-lipid IVA (E. coli) + CMP + H(+)</text>
        <dbReference type="Rhea" id="RHEA:28066"/>
        <dbReference type="ChEBI" id="CHEBI:15378"/>
        <dbReference type="ChEBI" id="CHEBI:58603"/>
        <dbReference type="ChEBI" id="CHEBI:60364"/>
        <dbReference type="ChEBI" id="CHEBI:60377"/>
        <dbReference type="ChEBI" id="CHEBI:85987"/>
        <dbReference type="EC" id="2.4.99.12"/>
    </reaction>
</comment>
<keyword evidence="12" id="KW-0448">Lipopolysaccharide biosynthesis</keyword>
<dbReference type="HOGENOM" id="CLU_036146_2_0_6"/>
<evidence type="ECO:0000313" key="14">
    <source>
        <dbReference type="EMBL" id="EEF80641.1"/>
    </source>
</evidence>
<protein>
    <recommendedName>
        <fullName evidence="5 12">3-deoxy-D-manno-octulosonic acid transferase</fullName>
        <shortName evidence="12">Kdo transferase</shortName>
        <ecNumber evidence="4 12">2.4.99.12</ecNumber>
    </recommendedName>
    <alternativeName>
        <fullName evidence="8 12">Lipid IV(A) 3-deoxy-D-manno-octulosonic acid transferase</fullName>
    </alternativeName>
</protein>
<dbReference type="Proteomes" id="UP000004679">
    <property type="component" value="Unassembled WGS sequence"/>
</dbReference>
<evidence type="ECO:0000256" key="1">
    <source>
        <dbReference type="ARBA" id="ARBA00004388"/>
    </source>
</evidence>
<dbReference type="AlphaFoldDB" id="C0N3K6"/>
<feature type="site" description="Transition state stabilizer" evidence="11">
    <location>
        <position position="208"/>
    </location>
</feature>
<dbReference type="PANTHER" id="PTHR42755">
    <property type="entry name" value="3-DEOXY-MANNO-OCTULOSONATE CYTIDYLYLTRANSFERASE"/>
    <property type="match status" value="1"/>
</dbReference>
<dbReference type="GO" id="GO:0009245">
    <property type="term" value="P:lipid A biosynthetic process"/>
    <property type="evidence" value="ECO:0007669"/>
    <property type="project" value="TreeGrafter"/>
</dbReference>
<dbReference type="InterPro" id="IPR007507">
    <property type="entry name" value="Glycos_transf_N"/>
</dbReference>
<accession>C0N3K6</accession>
<feature type="active site" description="Proton acceptor" evidence="10">
    <location>
        <position position="60"/>
    </location>
</feature>
<keyword evidence="7" id="KW-0812">Transmembrane</keyword>
<dbReference type="GO" id="GO:0009244">
    <property type="term" value="P:lipopolysaccharide core region biosynthetic process"/>
    <property type="evidence" value="ECO:0007669"/>
    <property type="project" value="UniProtKB-UniRule"/>
</dbReference>
<dbReference type="PANTHER" id="PTHR42755:SF1">
    <property type="entry name" value="3-DEOXY-D-MANNO-OCTULOSONIC ACID TRANSFERASE, MITOCHONDRIAL-RELATED"/>
    <property type="match status" value="1"/>
</dbReference>
<evidence type="ECO:0000256" key="7">
    <source>
        <dbReference type="ARBA" id="ARBA00022968"/>
    </source>
</evidence>
<dbReference type="Gene3D" id="3.40.50.2000">
    <property type="entry name" value="Glycogen Phosphorylase B"/>
    <property type="match status" value="1"/>
</dbReference>
<keyword evidence="7" id="KW-0735">Signal-anchor</keyword>
<evidence type="ECO:0000256" key="5">
    <source>
        <dbReference type="ARBA" id="ARBA00019077"/>
    </source>
</evidence>
<dbReference type="Pfam" id="PF04413">
    <property type="entry name" value="Glycos_transf_N"/>
    <property type="match status" value="1"/>
</dbReference>
<dbReference type="UniPathway" id="UPA00958"/>
<evidence type="ECO:0000256" key="12">
    <source>
        <dbReference type="RuleBase" id="RU365103"/>
    </source>
</evidence>
<evidence type="ECO:0000259" key="13">
    <source>
        <dbReference type="Pfam" id="PF04413"/>
    </source>
</evidence>
<evidence type="ECO:0000256" key="9">
    <source>
        <dbReference type="ARBA" id="ARBA00049183"/>
    </source>
</evidence>
<evidence type="ECO:0000256" key="11">
    <source>
        <dbReference type="PIRSR" id="PIRSR639901-2"/>
    </source>
</evidence>
<keyword evidence="15" id="KW-1185">Reference proteome</keyword>
<keyword evidence="6 12" id="KW-0808">Transferase</keyword>
<dbReference type="GO" id="GO:0005886">
    <property type="term" value="C:plasma membrane"/>
    <property type="evidence" value="ECO:0007669"/>
    <property type="project" value="UniProtKB-SubCell"/>
</dbReference>
<feature type="domain" description="3-deoxy-D-manno-octulosonic-acid transferase N-terminal" evidence="13">
    <location>
        <begin position="32"/>
        <end position="210"/>
    </location>
</feature>
<evidence type="ECO:0000256" key="2">
    <source>
        <dbReference type="ARBA" id="ARBA00004713"/>
    </source>
</evidence>
<keyword evidence="12" id="KW-0472">Membrane</keyword>
<proteinExistence type="inferred from homology"/>
<evidence type="ECO:0000256" key="6">
    <source>
        <dbReference type="ARBA" id="ARBA00022679"/>
    </source>
</evidence>
<evidence type="ECO:0000256" key="8">
    <source>
        <dbReference type="ARBA" id="ARBA00031445"/>
    </source>
</evidence>